<feature type="domain" description="YoaR-like putative peptidoglycan binding" evidence="2">
    <location>
        <begin position="244"/>
        <end position="311"/>
    </location>
</feature>
<evidence type="ECO:0000256" key="1">
    <source>
        <dbReference type="SAM" id="SignalP"/>
    </source>
</evidence>
<dbReference type="EMBL" id="AP019791">
    <property type="protein sequence ID" value="BBL80405.1"/>
    <property type="molecule type" value="Genomic_DNA"/>
</dbReference>
<dbReference type="InterPro" id="IPR052913">
    <property type="entry name" value="Glycopeptide_resist_protein"/>
</dbReference>
<evidence type="ECO:0000259" key="2">
    <source>
        <dbReference type="Pfam" id="PF12229"/>
    </source>
</evidence>
<evidence type="ECO:0000313" key="3">
    <source>
        <dbReference type="EMBL" id="BBL80405.1"/>
    </source>
</evidence>
<dbReference type="PANTHER" id="PTHR35788:SF1">
    <property type="entry name" value="EXPORTED PROTEIN"/>
    <property type="match status" value="1"/>
</dbReference>
<dbReference type="Pfam" id="PF12229">
    <property type="entry name" value="PG_binding_4"/>
    <property type="match status" value="2"/>
</dbReference>
<feature type="chain" id="PRO_5039003752" description="YoaR-like putative peptidoglycan binding domain-containing protein" evidence="1">
    <location>
        <begin position="22"/>
        <end position="544"/>
    </location>
</feature>
<accession>A0A510HM58</accession>
<name>A0A510HM58_9ACTN</name>
<dbReference type="Proteomes" id="UP000318065">
    <property type="component" value="Chromosome"/>
</dbReference>
<dbReference type="RefSeq" id="WP_244299728.1">
    <property type="nucleotide sequence ID" value="NZ_AP019791.1"/>
</dbReference>
<feature type="signal peptide" evidence="1">
    <location>
        <begin position="1"/>
        <end position="21"/>
    </location>
</feature>
<gene>
    <name evidence="3" type="ORF">RxyAA322_22590</name>
</gene>
<sequence>MKGKNAGFVILLCALVSATVAVDHLLHAGEIYGGVRVGEMPVGGKTPEEARRALAARISELEEISLAGDSRKVPLSTGEFVQGYDIPATLERAYAVGRSGGVLRRLRERIQAAAGLRIEPVVSVDETRLVRRVQELAAELNREPQEGGVNVRNGEVRVTAARAGYRLDVRETMTNIEEAVRNLSVEARLSGDRRRPEISTDEARRAARRVQEAIGGGITLHHAGRKGWTVSEPALGRAIEVSPRDGVLQVSLDREVLREELDEVHAALTIEPENASFVVRGDGVRVVPGKPGRRVKMEELLEDISRGVFLGRREYRVRVEAEEPELTTARAERLKPTTVLGEYKTDYTWDTDPGRRANMERASAAIDGTAVAPGEIFSYNATTRPLSYEPAKVIKNGRVAYDEGGGLSQVSSTLYMAANYAGLEILEAHPHYAELPYITPGFDTTVWFGALDLRFRNDTTGYILIQQWQGADGYNHARIWGRPNGKRVTMRSEKVYEGTDERGRRVTRWVVYKTVVRGDRVLYDGPFRRVTYRELAPAQKTPSG</sequence>
<proteinExistence type="predicted"/>
<keyword evidence="1" id="KW-0732">Signal</keyword>
<evidence type="ECO:0000313" key="4">
    <source>
        <dbReference type="Proteomes" id="UP000318065"/>
    </source>
</evidence>
<dbReference type="InterPro" id="IPR022029">
    <property type="entry name" value="YoaR-like_PG-bd"/>
</dbReference>
<dbReference type="InterPro" id="IPR007391">
    <property type="entry name" value="Vancomycin_resist_VanW"/>
</dbReference>
<dbReference type="PANTHER" id="PTHR35788">
    <property type="entry name" value="EXPORTED PROTEIN-RELATED"/>
    <property type="match status" value="1"/>
</dbReference>
<reference evidence="3" key="1">
    <citation type="journal article" date="2019" name="Microbiol. Resour. Announc.">
        <title>Complete Genome Sequence of Rubrobacter xylanophilus Strain AA3-22, Isolated from Arima Onsen in Japan.</title>
        <authorList>
            <person name="Tomariguchi N."/>
            <person name="Miyazaki K."/>
        </authorList>
    </citation>
    <scope>NUCLEOTIDE SEQUENCE [LARGE SCALE GENOMIC DNA]</scope>
    <source>
        <strain evidence="3">AA3-22</strain>
    </source>
</reference>
<dbReference type="AlphaFoldDB" id="A0A510HM58"/>
<dbReference type="Pfam" id="PF04294">
    <property type="entry name" value="VanW"/>
    <property type="match status" value="1"/>
</dbReference>
<keyword evidence="4" id="KW-1185">Reference proteome</keyword>
<organism evidence="3 4">
    <name type="scientific">Rubrobacter xylanophilus</name>
    <dbReference type="NCBI Taxonomy" id="49319"/>
    <lineage>
        <taxon>Bacteria</taxon>
        <taxon>Bacillati</taxon>
        <taxon>Actinomycetota</taxon>
        <taxon>Rubrobacteria</taxon>
        <taxon>Rubrobacterales</taxon>
        <taxon>Rubrobacteraceae</taxon>
        <taxon>Rubrobacter</taxon>
    </lineage>
</organism>
<feature type="domain" description="YoaR-like putative peptidoglycan binding" evidence="2">
    <location>
        <begin position="84"/>
        <end position="182"/>
    </location>
</feature>
<protein>
    <recommendedName>
        <fullName evidence="2">YoaR-like putative peptidoglycan binding domain-containing protein</fullName>
    </recommendedName>
</protein>